<keyword evidence="1" id="KW-0812">Transmembrane</keyword>
<feature type="transmembrane region" description="Helical" evidence="1">
    <location>
        <begin position="6"/>
        <end position="25"/>
    </location>
</feature>
<dbReference type="InterPro" id="IPR036465">
    <property type="entry name" value="vWFA_dom_sf"/>
</dbReference>
<dbReference type="Proteomes" id="UP001204798">
    <property type="component" value="Unassembled WGS sequence"/>
</dbReference>
<feature type="domain" description="VWFA" evidence="2">
    <location>
        <begin position="90"/>
        <end position="194"/>
    </location>
</feature>
<sequence length="629" mass="69899">MTLQAPLLLWWFVPVAAFIILLYLLKIRRRTVIVPAVFLFPQVTTDVRANAFWQRLRFHWLMVLQLLVALLLVTALARPAIMGRGWQGQTVVFVLDASASMNATDVKPSRFEEAKRRVEKWLNDLRPNDQAALILAATEPKVIVPLSSPKTLHSALRTQLKATDAPADIGTALRLAAALVANRTNATIVLISDGSFSPVTDFSPGSAKLVYESVGKTDLNAGFVVADTQVPAHRTSHPSQPSTHRSSHPARIFTALRNFSDKQLKGTLSLFVDGKLSAAKEVTLQPHQVKGEVFSVPVTVRHAMLKWECSDDVLPTDDVVHFVGFGRQPIRILLVSSGNFFLERALVLEPDCIVDKAPQLPEMGKESRPYDIIIFDGTKPPALRTQHPALRTVKSVWLIGVTDGEFVTQVGTTDQPIITAWERDHPILRFVDLSAVLIDKALKVKPAPWAKTIADAKDTPLIVAGERGGKRWLFVGFNLLDSDFPLRVGFPIFVANALRWSIGGQRWEQGFTVKAGSIVSLTVPDQQVSLRHPDGRTEIIKAPEHLLTLRATEQVGVYELRSGKLRVNFAVNLLNADESDIAPKQTITLGAHTIAAQTPKMTWRDFWWLFVLLALFVLAVEWFVFVRWS</sequence>
<protein>
    <recommendedName>
        <fullName evidence="2">VWFA domain-containing protein</fullName>
    </recommendedName>
</protein>
<dbReference type="PROSITE" id="PS50234">
    <property type="entry name" value="VWFA"/>
    <property type="match status" value="1"/>
</dbReference>
<dbReference type="EMBL" id="JANUCP010000003">
    <property type="protein sequence ID" value="MCS3919671.1"/>
    <property type="molecule type" value="Genomic_DNA"/>
</dbReference>
<keyword evidence="4" id="KW-1185">Reference proteome</keyword>
<keyword evidence="1" id="KW-0472">Membrane</keyword>
<proteinExistence type="predicted"/>
<dbReference type="InterPro" id="IPR024163">
    <property type="entry name" value="Aerotolerance_reg_N"/>
</dbReference>
<feature type="transmembrane region" description="Helical" evidence="1">
    <location>
        <begin position="606"/>
        <end position="625"/>
    </location>
</feature>
<evidence type="ECO:0000313" key="4">
    <source>
        <dbReference type="Proteomes" id="UP001204798"/>
    </source>
</evidence>
<evidence type="ECO:0000313" key="3">
    <source>
        <dbReference type="EMBL" id="MCS3919671.1"/>
    </source>
</evidence>
<feature type="transmembrane region" description="Helical" evidence="1">
    <location>
        <begin position="58"/>
        <end position="77"/>
    </location>
</feature>
<dbReference type="Gene3D" id="3.40.50.410">
    <property type="entry name" value="von Willebrand factor, type A domain"/>
    <property type="match status" value="1"/>
</dbReference>
<dbReference type="SUPFAM" id="SSF53300">
    <property type="entry name" value="vWA-like"/>
    <property type="match status" value="1"/>
</dbReference>
<gene>
    <name evidence="3" type="ORF">M2350_002084</name>
</gene>
<dbReference type="PANTHER" id="PTHR37464">
    <property type="entry name" value="BLL2463 PROTEIN"/>
    <property type="match status" value="1"/>
</dbReference>
<dbReference type="PANTHER" id="PTHR37464:SF1">
    <property type="entry name" value="BLL2463 PROTEIN"/>
    <property type="match status" value="1"/>
</dbReference>
<comment type="caution">
    <text evidence="3">The sequence shown here is derived from an EMBL/GenBank/DDBJ whole genome shotgun (WGS) entry which is preliminary data.</text>
</comment>
<evidence type="ECO:0000259" key="2">
    <source>
        <dbReference type="PROSITE" id="PS50234"/>
    </source>
</evidence>
<organism evidence="3 4">
    <name type="scientific">Candidatus Fervidibacter sacchari</name>
    <dbReference type="NCBI Taxonomy" id="1448929"/>
    <lineage>
        <taxon>Bacteria</taxon>
        <taxon>Candidatus Fervidibacterota</taxon>
        <taxon>Candidatus Fervidibacter</taxon>
    </lineage>
</organism>
<dbReference type="RefSeq" id="WP_259096349.1">
    <property type="nucleotide sequence ID" value="NZ_CP130454.1"/>
</dbReference>
<dbReference type="SMART" id="SM00327">
    <property type="entry name" value="VWA"/>
    <property type="match status" value="1"/>
</dbReference>
<dbReference type="InterPro" id="IPR002035">
    <property type="entry name" value="VWF_A"/>
</dbReference>
<accession>A0ABT2EP09</accession>
<reference evidence="3 4" key="1">
    <citation type="submission" date="2022-08" db="EMBL/GenBank/DDBJ databases">
        <title>Bacterial and archaeal communities from various locations to study Microbial Dark Matter (Phase II).</title>
        <authorList>
            <person name="Stepanauskas R."/>
        </authorList>
    </citation>
    <scope>NUCLEOTIDE SEQUENCE [LARGE SCALE GENOMIC DNA]</scope>
    <source>
        <strain evidence="3 4">PD1</strain>
    </source>
</reference>
<evidence type="ECO:0000256" key="1">
    <source>
        <dbReference type="SAM" id="Phobius"/>
    </source>
</evidence>
<keyword evidence="1" id="KW-1133">Transmembrane helix</keyword>
<dbReference type="Pfam" id="PF07584">
    <property type="entry name" value="BatA"/>
    <property type="match status" value="1"/>
</dbReference>
<name>A0ABT2EP09_9BACT</name>
<dbReference type="Pfam" id="PF13519">
    <property type="entry name" value="VWA_2"/>
    <property type="match status" value="1"/>
</dbReference>